<accession>G0J695</accession>
<dbReference type="eggNOG" id="ENOG50319CC">
    <property type="taxonomic scope" value="Bacteria"/>
</dbReference>
<keyword evidence="1" id="KW-1133">Transmembrane helix</keyword>
<evidence type="ECO:0000256" key="1">
    <source>
        <dbReference type="SAM" id="Phobius"/>
    </source>
</evidence>
<organism evidence="2 3">
    <name type="scientific">Cyclobacterium marinum (strain ATCC 25205 / DSM 745 / LMG 13164 / NCIMB 1802)</name>
    <name type="common">Flectobacillus marinus</name>
    <dbReference type="NCBI Taxonomy" id="880070"/>
    <lineage>
        <taxon>Bacteria</taxon>
        <taxon>Pseudomonadati</taxon>
        <taxon>Bacteroidota</taxon>
        <taxon>Cytophagia</taxon>
        <taxon>Cytophagales</taxon>
        <taxon>Cyclobacteriaceae</taxon>
        <taxon>Cyclobacterium</taxon>
    </lineage>
</organism>
<keyword evidence="3" id="KW-1185">Reference proteome</keyword>
<feature type="transmembrane region" description="Helical" evidence="1">
    <location>
        <begin position="133"/>
        <end position="154"/>
    </location>
</feature>
<evidence type="ECO:0000313" key="2">
    <source>
        <dbReference type="EMBL" id="AEL26847.1"/>
    </source>
</evidence>
<evidence type="ECO:0000313" key="3">
    <source>
        <dbReference type="Proteomes" id="UP000001635"/>
    </source>
</evidence>
<proteinExistence type="predicted"/>
<keyword evidence="1" id="KW-0812">Transmembrane</keyword>
<dbReference type="Proteomes" id="UP000001635">
    <property type="component" value="Chromosome"/>
</dbReference>
<name>G0J695_CYCMS</name>
<sequence length="170" mass="20000">MYTRFAKFFYFLSIGLFLFVFLYAYASMPDFATYEQNSKGLPVKQLSKESFFYFTVILFFVYNVLLVIPGKMIEMKGRNALRRLFPVGDIYRDRILAWIYSFIGVLNLCVSIMVFYIHSLTNQNEIRNSEYNVFFYLVPILLAAWVIGLFLLLVGKMKQVKQVQFKADNS</sequence>
<dbReference type="EMBL" id="CP002955">
    <property type="protein sequence ID" value="AEL26847.1"/>
    <property type="molecule type" value="Genomic_DNA"/>
</dbReference>
<dbReference type="HOGENOM" id="CLU_1616406_0_0_10"/>
<dbReference type="AlphaFoldDB" id="G0J695"/>
<dbReference type="OrthoDB" id="838071at2"/>
<reference evidence="3" key="1">
    <citation type="submission" date="2011-07" db="EMBL/GenBank/DDBJ databases">
        <title>The complete genome of Cyclobacterium marinum DSM 745.</title>
        <authorList>
            <person name="Lucas S."/>
            <person name="Han J."/>
            <person name="Lapidus A."/>
            <person name="Bruce D."/>
            <person name="Goodwin L."/>
            <person name="Pitluck S."/>
            <person name="Peters L."/>
            <person name="Kyrpides N."/>
            <person name="Mavromatis K."/>
            <person name="Ivanova N."/>
            <person name="Ovchinnikova G."/>
            <person name="Chertkov O."/>
            <person name="Detter J.C."/>
            <person name="Tapia R."/>
            <person name="Han C."/>
            <person name="Land M."/>
            <person name="Hauser L."/>
            <person name="Markowitz V."/>
            <person name="Cheng J.-F."/>
            <person name="Hugenholtz P."/>
            <person name="Woyke T."/>
            <person name="Wu D."/>
            <person name="Tindall B."/>
            <person name="Schuetze A."/>
            <person name="Brambilla E."/>
            <person name="Klenk H.-P."/>
            <person name="Eisen J.A."/>
        </authorList>
    </citation>
    <scope>NUCLEOTIDE SEQUENCE [LARGE SCALE GENOMIC DNA]</scope>
    <source>
        <strain evidence="3">ATCC 25205 / DSM 745 / LMG 13164 / NCIMB 1802</strain>
    </source>
</reference>
<evidence type="ECO:0008006" key="4">
    <source>
        <dbReference type="Google" id="ProtNLM"/>
    </source>
</evidence>
<keyword evidence="1" id="KW-0472">Membrane</keyword>
<protein>
    <recommendedName>
        <fullName evidence="4">DNA topoisomerase IV subunit B</fullName>
    </recommendedName>
</protein>
<dbReference type="KEGG" id="cmr:Cycma_3119"/>
<feature type="transmembrane region" description="Helical" evidence="1">
    <location>
        <begin position="50"/>
        <end position="74"/>
    </location>
</feature>
<gene>
    <name evidence="2" type="ordered locus">Cycma_3119</name>
</gene>
<dbReference type="STRING" id="880070.Cycma_3119"/>
<feature type="transmembrane region" description="Helical" evidence="1">
    <location>
        <begin position="95"/>
        <end position="118"/>
    </location>
</feature>